<gene>
    <name evidence="4" type="ORF">SAMN05421734_10494</name>
</gene>
<keyword evidence="1" id="KW-0812">Transmembrane</keyword>
<feature type="transmembrane region" description="Helical" evidence="1">
    <location>
        <begin position="236"/>
        <end position="259"/>
    </location>
</feature>
<evidence type="ECO:0000313" key="5">
    <source>
        <dbReference type="Proteomes" id="UP000242949"/>
    </source>
</evidence>
<dbReference type="Pfam" id="PF07853">
    <property type="entry name" value="DUF1648"/>
    <property type="match status" value="1"/>
</dbReference>
<feature type="transmembrane region" description="Helical" evidence="1">
    <location>
        <begin position="265"/>
        <end position="286"/>
    </location>
</feature>
<sequence length="368" mass="42395">MFPIIFSLILLTIYIPLILLGIFMPAFTKDTLLFGVVIPEDQSKSDKVRKIRRDYTTNCSLSVLIISIMVSGIALRYQNIDMLLVGLIILLITFTINYLYVHHKAKKLKRSERWTDYKKQVVVVNTSHSFDKGMGLTYYWLIPVFVLLITFITTMIHYSDLPQQIPYRFNILGDPLNYRDTGFWSVYLIPITQGVMTGIFYGIYVMLKRAKTSIQASRPEKSIKQNKIAKHYWAKYTLITNSILNLYLMYIQLMILAIISPTVTANAFFHILGVSVPVLGAVIIAMKTGQSGSRIKVEENEEMNAHVIDKDDDRYWKWGLIYYNRQDPTLFIEKRFGVGWTLNFGHPLGLIALLATVIIVIISFVFFM</sequence>
<dbReference type="RefSeq" id="WP_090795031.1">
    <property type="nucleotide sequence ID" value="NZ_FMYI01000004.1"/>
</dbReference>
<protein>
    <submittedName>
        <fullName evidence="4">Uncharacterized membrane protein</fullName>
    </submittedName>
</protein>
<feature type="transmembrane region" description="Helical" evidence="1">
    <location>
        <begin position="138"/>
        <end position="158"/>
    </location>
</feature>
<evidence type="ECO:0000313" key="4">
    <source>
        <dbReference type="EMBL" id="SDC08129.1"/>
    </source>
</evidence>
<dbReference type="InterPro" id="IPR012867">
    <property type="entry name" value="DUF1648"/>
</dbReference>
<reference evidence="5" key="1">
    <citation type="submission" date="2016-09" db="EMBL/GenBank/DDBJ databases">
        <authorList>
            <person name="Varghese N."/>
            <person name="Submissions S."/>
        </authorList>
    </citation>
    <scope>NUCLEOTIDE SEQUENCE [LARGE SCALE GENOMIC DNA]</scope>
    <source>
        <strain evidence="5">S5</strain>
    </source>
</reference>
<feature type="domain" description="DUF5808" evidence="3">
    <location>
        <begin position="325"/>
        <end position="349"/>
    </location>
</feature>
<dbReference type="PANTHER" id="PTHR37810:SF9">
    <property type="entry name" value="MEMBRANE PROTEIN"/>
    <property type="match status" value="1"/>
</dbReference>
<feature type="transmembrane region" description="Helical" evidence="1">
    <location>
        <begin position="55"/>
        <end position="77"/>
    </location>
</feature>
<dbReference type="Proteomes" id="UP000242949">
    <property type="component" value="Unassembled WGS sequence"/>
</dbReference>
<organism evidence="4 5">
    <name type="scientific">Pelagirhabdus alkalitolerans</name>
    <dbReference type="NCBI Taxonomy" id="1612202"/>
    <lineage>
        <taxon>Bacteria</taxon>
        <taxon>Bacillati</taxon>
        <taxon>Bacillota</taxon>
        <taxon>Bacilli</taxon>
        <taxon>Bacillales</taxon>
        <taxon>Bacillaceae</taxon>
        <taxon>Pelagirhabdus</taxon>
    </lineage>
</organism>
<dbReference type="EMBL" id="FMYI01000004">
    <property type="protein sequence ID" value="SDC08129.1"/>
    <property type="molecule type" value="Genomic_DNA"/>
</dbReference>
<dbReference type="OrthoDB" id="157646at2"/>
<evidence type="ECO:0000259" key="2">
    <source>
        <dbReference type="Pfam" id="PF07853"/>
    </source>
</evidence>
<name>A0A1G6INQ7_9BACI</name>
<evidence type="ECO:0000259" key="3">
    <source>
        <dbReference type="Pfam" id="PF19124"/>
    </source>
</evidence>
<keyword evidence="1" id="KW-1133">Transmembrane helix</keyword>
<feature type="transmembrane region" description="Helical" evidence="1">
    <location>
        <begin position="344"/>
        <end position="367"/>
    </location>
</feature>
<feature type="domain" description="DUF1648" evidence="2">
    <location>
        <begin position="146"/>
        <end position="192"/>
    </location>
</feature>
<evidence type="ECO:0000256" key="1">
    <source>
        <dbReference type="SAM" id="Phobius"/>
    </source>
</evidence>
<feature type="transmembrane region" description="Helical" evidence="1">
    <location>
        <begin position="184"/>
        <end position="207"/>
    </location>
</feature>
<proteinExistence type="predicted"/>
<feature type="transmembrane region" description="Helical" evidence="1">
    <location>
        <begin position="83"/>
        <end position="101"/>
    </location>
</feature>
<dbReference type="GO" id="GO:0009636">
    <property type="term" value="P:response to toxic substance"/>
    <property type="evidence" value="ECO:0007669"/>
    <property type="project" value="TreeGrafter"/>
</dbReference>
<dbReference type="PANTHER" id="PTHR37810">
    <property type="entry name" value="IMMUNITY PROTEIN SDPI"/>
    <property type="match status" value="1"/>
</dbReference>
<dbReference type="PIRSF" id="PIRSF032908">
    <property type="entry name" value="UCP032908"/>
    <property type="match status" value="1"/>
</dbReference>
<keyword evidence="5" id="KW-1185">Reference proteome</keyword>
<dbReference type="InterPro" id="IPR014574">
    <property type="entry name" value="UCP032908"/>
</dbReference>
<accession>A0A1G6INQ7</accession>
<keyword evidence="1" id="KW-0472">Membrane</keyword>
<feature type="transmembrane region" description="Helical" evidence="1">
    <location>
        <begin position="6"/>
        <end position="27"/>
    </location>
</feature>
<dbReference type="STRING" id="1612202.SAMN05421734_10494"/>
<dbReference type="InterPro" id="IPR043831">
    <property type="entry name" value="DUF5808"/>
</dbReference>
<dbReference type="AlphaFoldDB" id="A0A1G6INQ7"/>
<dbReference type="Pfam" id="PF19124">
    <property type="entry name" value="DUF5808"/>
    <property type="match status" value="1"/>
</dbReference>